<keyword evidence="2" id="KW-1185">Reference proteome</keyword>
<evidence type="ECO:0000313" key="1">
    <source>
        <dbReference type="EMBL" id="MFD0684336.1"/>
    </source>
</evidence>
<dbReference type="EMBL" id="JBHTGP010000003">
    <property type="protein sequence ID" value="MFD0684336.1"/>
    <property type="molecule type" value="Genomic_DNA"/>
</dbReference>
<dbReference type="RefSeq" id="WP_131756719.1">
    <property type="nucleotide sequence ID" value="NZ_CAACUY010000020.1"/>
</dbReference>
<name>A0ABW2XCZ2_9ACTN</name>
<sequence>MPDAVTNVHPAARLALPEGGFADVDLKMVPLVQALWAMGLRTAGCCQDLGESSAFTGNEAGRERFGQYYRGQAWLKMPVEDTRIMLARLAEHPRFRERFNRWTRPDAWENYVYLLAGDTDVQLSAWAQIHFPNDQLDEVTAILGGPASTNISVRSRC</sequence>
<organism evidence="1 2">
    <name type="scientific">Actinomadura fibrosa</name>
    <dbReference type="NCBI Taxonomy" id="111802"/>
    <lineage>
        <taxon>Bacteria</taxon>
        <taxon>Bacillati</taxon>
        <taxon>Actinomycetota</taxon>
        <taxon>Actinomycetes</taxon>
        <taxon>Streptosporangiales</taxon>
        <taxon>Thermomonosporaceae</taxon>
        <taxon>Actinomadura</taxon>
    </lineage>
</organism>
<accession>A0ABW2XCZ2</accession>
<proteinExistence type="predicted"/>
<dbReference type="Proteomes" id="UP001597063">
    <property type="component" value="Unassembled WGS sequence"/>
</dbReference>
<gene>
    <name evidence="1" type="ORF">ACFQZM_07505</name>
</gene>
<comment type="caution">
    <text evidence="1">The sequence shown here is derived from an EMBL/GenBank/DDBJ whole genome shotgun (WGS) entry which is preliminary data.</text>
</comment>
<evidence type="ECO:0000313" key="2">
    <source>
        <dbReference type="Proteomes" id="UP001597063"/>
    </source>
</evidence>
<reference evidence="2" key="1">
    <citation type="journal article" date="2019" name="Int. J. Syst. Evol. Microbiol.">
        <title>The Global Catalogue of Microorganisms (GCM) 10K type strain sequencing project: providing services to taxonomists for standard genome sequencing and annotation.</title>
        <authorList>
            <consortium name="The Broad Institute Genomics Platform"/>
            <consortium name="The Broad Institute Genome Sequencing Center for Infectious Disease"/>
            <person name="Wu L."/>
            <person name="Ma J."/>
        </authorList>
    </citation>
    <scope>NUCLEOTIDE SEQUENCE [LARGE SCALE GENOMIC DNA]</scope>
    <source>
        <strain evidence="2">JCM 9371</strain>
    </source>
</reference>
<protein>
    <submittedName>
        <fullName evidence="1">Uncharacterized protein</fullName>
    </submittedName>
</protein>